<protein>
    <submittedName>
        <fullName evidence="3">Uncharacterized protein</fullName>
    </submittedName>
</protein>
<evidence type="ECO:0000256" key="2">
    <source>
        <dbReference type="SAM" id="Phobius"/>
    </source>
</evidence>
<reference evidence="3" key="1">
    <citation type="submission" date="2020-03" db="EMBL/GenBank/DDBJ databases">
        <title>Spirochaetal bacteria isolated from arthropods constitute a novel genus Entomospira genus novum within the order Spirochaetales.</title>
        <authorList>
            <person name="Grana-Miraglia L."/>
            <person name="Sikutova S."/>
            <person name="Fingerle V."/>
            <person name="Sing A."/>
            <person name="Castillo-Ramirez S."/>
            <person name="Margos G."/>
            <person name="Rudolf I."/>
        </authorList>
    </citation>
    <scope>NUCLEOTIDE SEQUENCE</scope>
    <source>
        <strain evidence="3">BR149</strain>
    </source>
</reference>
<name>A0A968GKM4_9SPIO</name>
<comment type="caution">
    <text evidence="3">The sequence shown here is derived from an EMBL/GenBank/DDBJ whole genome shotgun (WGS) entry which is preliminary data.</text>
</comment>
<feature type="transmembrane region" description="Helical" evidence="2">
    <location>
        <begin position="356"/>
        <end position="378"/>
    </location>
</feature>
<evidence type="ECO:0000313" key="3">
    <source>
        <dbReference type="EMBL" id="NIZ69580.1"/>
    </source>
</evidence>
<feature type="coiled-coil region" evidence="1">
    <location>
        <begin position="174"/>
        <end position="237"/>
    </location>
</feature>
<keyword evidence="2" id="KW-1133">Transmembrane helix</keyword>
<keyword evidence="1" id="KW-0175">Coiled coil</keyword>
<evidence type="ECO:0000256" key="1">
    <source>
        <dbReference type="SAM" id="Coils"/>
    </source>
</evidence>
<dbReference type="Gene3D" id="6.10.280.10">
    <property type="entry name" value="Mediator complex, subunit Med21"/>
    <property type="match status" value="1"/>
</dbReference>
<dbReference type="EMBL" id="JAATLM010000001">
    <property type="protein sequence ID" value="NIZ69580.1"/>
    <property type="molecule type" value="Genomic_DNA"/>
</dbReference>
<keyword evidence="2" id="KW-0812">Transmembrane</keyword>
<gene>
    <name evidence="3" type="ORF">HCT48_05045</name>
</gene>
<accession>A0A968GKM4</accession>
<keyword evidence="4" id="KW-1185">Reference proteome</keyword>
<proteinExistence type="predicted"/>
<dbReference type="RefSeq" id="WP_167695666.1">
    <property type="nucleotide sequence ID" value="NZ_CP118181.1"/>
</dbReference>
<keyword evidence="2" id="KW-0472">Membrane</keyword>
<organism evidence="3 4">
    <name type="scientific">Entomospira culicis</name>
    <dbReference type="NCBI Taxonomy" id="2719989"/>
    <lineage>
        <taxon>Bacteria</taxon>
        <taxon>Pseudomonadati</taxon>
        <taxon>Spirochaetota</taxon>
        <taxon>Spirochaetia</taxon>
        <taxon>Spirochaetales</taxon>
        <taxon>Spirochaetaceae</taxon>
        <taxon>Entomospira</taxon>
    </lineage>
</organism>
<dbReference type="Proteomes" id="UP000778951">
    <property type="component" value="Unassembled WGS sequence"/>
</dbReference>
<evidence type="ECO:0000313" key="4">
    <source>
        <dbReference type="Proteomes" id="UP000778951"/>
    </source>
</evidence>
<feature type="coiled-coil region" evidence="1">
    <location>
        <begin position="303"/>
        <end position="352"/>
    </location>
</feature>
<dbReference type="AlphaFoldDB" id="A0A968GKM4"/>
<sequence>MNKFEIQPKDFNDKMQQLKACAENVPSNISFRKVDTSAGPLGLFKHKVTGEELNSLTRDVQDAFIEVNKRQIESVKNLELVYDTINTLDKEYITGIVGALNAAEEASNQAIESAKIALETSKRAQENGEKIEGNSQKIAKTVAVQEQTIEVLISGLDKLEDRIDNTITMQETTIRQLHDGIQEYQRNIASAISQQEALSAQIQENVTQFMNSTTAIIAEHQAVIDAVTKEKSDLKNQVSDIASFQKQSLDFLHDGVKSLRNGLEQEILRIGRLGEQLSKQEELTKEQFCDFMRLLSQQESTVAQLIEQKAQEFTQEMHQYKVNSEKDTKLILDNMQQNIDTITQKNSTLSQSITRAYQVAIGAGLLGAGSIVLSIFGII</sequence>